<evidence type="ECO:0000256" key="1">
    <source>
        <dbReference type="SAM" id="Phobius"/>
    </source>
</evidence>
<dbReference type="Proteomes" id="UP001221546">
    <property type="component" value="Chromosome"/>
</dbReference>
<keyword evidence="1" id="KW-1133">Transmembrane helix</keyword>
<dbReference type="RefSeq" id="WP_310884858.1">
    <property type="nucleotide sequence ID" value="NZ_CP121646.1"/>
</dbReference>
<evidence type="ECO:0000313" key="2">
    <source>
        <dbReference type="EMBL" id="WFU61266.1"/>
    </source>
</evidence>
<protein>
    <submittedName>
        <fullName evidence="2">Uncharacterized protein</fullName>
    </submittedName>
</protein>
<accession>A0ABY8J6X5</accession>
<sequence>MSTKEGVQGAIEFTKFVIALDSGLIAFMTGATFLGKLHSTIEIVAAIIVLALLAASLCAGVLVYMAAITMIDDADYNLASSHIRIPGQINVVCFAVGAAGVGVLAVLELFLKNNAA</sequence>
<keyword evidence="3" id="KW-1185">Reference proteome</keyword>
<feature type="transmembrane region" description="Helical" evidence="1">
    <location>
        <begin position="43"/>
        <end position="67"/>
    </location>
</feature>
<proteinExistence type="predicted"/>
<feature type="transmembrane region" description="Helical" evidence="1">
    <location>
        <begin position="87"/>
        <end position="111"/>
    </location>
</feature>
<keyword evidence="1" id="KW-0812">Transmembrane</keyword>
<gene>
    <name evidence="2" type="ORF">QA636_27600</name>
</gene>
<evidence type="ECO:0000313" key="3">
    <source>
        <dbReference type="Proteomes" id="UP001221546"/>
    </source>
</evidence>
<name>A0ABY8J6X5_9BRAD</name>
<feature type="transmembrane region" description="Helical" evidence="1">
    <location>
        <begin position="16"/>
        <end position="34"/>
    </location>
</feature>
<organism evidence="2 3">
    <name type="scientific">Bradyrhizobium brasilense</name>
    <dbReference type="NCBI Taxonomy" id="1419277"/>
    <lineage>
        <taxon>Bacteria</taxon>
        <taxon>Pseudomonadati</taxon>
        <taxon>Pseudomonadota</taxon>
        <taxon>Alphaproteobacteria</taxon>
        <taxon>Hyphomicrobiales</taxon>
        <taxon>Nitrobacteraceae</taxon>
        <taxon>Bradyrhizobium</taxon>
    </lineage>
</organism>
<keyword evidence="1" id="KW-0472">Membrane</keyword>
<reference evidence="2 3" key="1">
    <citation type="submission" date="2023-04" db="EMBL/GenBank/DDBJ databases">
        <title>Australian commercial rhizobial inoculants.</title>
        <authorList>
            <person name="Kohlmeier M.G."/>
            <person name="O'Hara G.W."/>
            <person name="Colombi E."/>
            <person name="Ramsay J.P."/>
            <person name="Terpolilli J."/>
        </authorList>
    </citation>
    <scope>NUCLEOTIDE SEQUENCE [LARGE SCALE GENOMIC DNA]</scope>
    <source>
        <strain evidence="2 3">CB627</strain>
    </source>
</reference>
<dbReference type="EMBL" id="CP121646">
    <property type="protein sequence ID" value="WFU61266.1"/>
    <property type="molecule type" value="Genomic_DNA"/>
</dbReference>